<keyword evidence="3" id="KW-0689">Ribosomal protein</keyword>
<evidence type="ECO:0000256" key="2">
    <source>
        <dbReference type="ARBA" id="ARBA00007116"/>
    </source>
</evidence>
<dbReference type="InterPro" id="IPR005484">
    <property type="entry name" value="Ribosomal_uL18_bac/plant/anim"/>
</dbReference>
<proteinExistence type="inferred from homology"/>
<evidence type="ECO:0000256" key="1">
    <source>
        <dbReference type="ARBA" id="ARBA00004173"/>
    </source>
</evidence>
<dbReference type="SUPFAM" id="SSF53137">
    <property type="entry name" value="Translational machinery components"/>
    <property type="match status" value="1"/>
</dbReference>
<dbReference type="InterPro" id="IPR036967">
    <property type="entry name" value="Ribosomal_uS11_sf"/>
</dbReference>
<evidence type="ECO:0008006" key="8">
    <source>
        <dbReference type="Google" id="ProtNLM"/>
    </source>
</evidence>
<dbReference type="Proteomes" id="UP001303046">
    <property type="component" value="Unassembled WGS sequence"/>
</dbReference>
<keyword evidence="7" id="KW-1185">Reference proteome</keyword>
<protein>
    <recommendedName>
        <fullName evidence="8">39S ribosomal protein L18, mitochondrial</fullName>
    </recommendedName>
</protein>
<evidence type="ECO:0000256" key="4">
    <source>
        <dbReference type="ARBA" id="ARBA00023128"/>
    </source>
</evidence>
<comment type="subcellular location">
    <subcellularLocation>
        <location evidence="1">Mitochondrion</location>
    </subcellularLocation>
</comment>
<evidence type="ECO:0000313" key="7">
    <source>
        <dbReference type="Proteomes" id="UP001303046"/>
    </source>
</evidence>
<gene>
    <name evidence="6" type="primary">Necator_chrIII.g13277</name>
    <name evidence="6" type="ORF">RB195_012510</name>
</gene>
<reference evidence="6 7" key="1">
    <citation type="submission" date="2023-08" db="EMBL/GenBank/DDBJ databases">
        <title>A Necator americanus chromosomal reference genome.</title>
        <authorList>
            <person name="Ilik V."/>
            <person name="Petrzelkova K.J."/>
            <person name="Pardy F."/>
            <person name="Fuh T."/>
            <person name="Niatou-Singa F.S."/>
            <person name="Gouil Q."/>
            <person name="Baker L."/>
            <person name="Ritchie M.E."/>
            <person name="Jex A.R."/>
            <person name="Gazzola D."/>
            <person name="Li H."/>
            <person name="Toshio Fujiwara R."/>
            <person name="Zhan B."/>
            <person name="Aroian R.V."/>
            <person name="Pafco B."/>
            <person name="Schwarz E.M."/>
        </authorList>
    </citation>
    <scope>NUCLEOTIDE SEQUENCE [LARGE SCALE GENOMIC DNA]</scope>
    <source>
        <strain evidence="6 7">Aroian</strain>
        <tissue evidence="6">Whole animal</tissue>
    </source>
</reference>
<comment type="similarity">
    <text evidence="2">Belongs to the universal ribosomal protein uL18 family.</text>
</comment>
<evidence type="ECO:0000256" key="3">
    <source>
        <dbReference type="ARBA" id="ARBA00022980"/>
    </source>
</evidence>
<evidence type="ECO:0000256" key="5">
    <source>
        <dbReference type="ARBA" id="ARBA00023274"/>
    </source>
</evidence>
<dbReference type="Gene3D" id="3.30.420.80">
    <property type="entry name" value="Ribosomal protein S11"/>
    <property type="match status" value="1"/>
</dbReference>
<keyword evidence="5" id="KW-0687">Ribonucleoprotein</keyword>
<accession>A0ABR1D852</accession>
<keyword evidence="4" id="KW-0496">Mitochondrion</keyword>
<dbReference type="PANTHER" id="PTHR12899:SF3">
    <property type="entry name" value="LARGE RIBOSOMAL SUBUNIT PROTEIN UL18M"/>
    <property type="match status" value="1"/>
</dbReference>
<dbReference type="EMBL" id="JAVFWL010000003">
    <property type="protein sequence ID" value="KAK6746457.1"/>
    <property type="molecule type" value="Genomic_DNA"/>
</dbReference>
<sequence length="198" mass="22822">MSALRYAARFVNRNPRNLEMMGLQKTPIGFEFERDNTKRSFIYKVELLQSKAHQDARLIHYRDGVVIEASTREKAIANQLYSNTDTCAAMNLGRVLALRCLRAGIHFALPVATKEQMEISKHQKEFFKALKVEGLQLNEPKAIEQTYETDRSMTWERYPLCQNDLNLDALDESEFPRSGTMELVVRLRPHPPHSTALL</sequence>
<dbReference type="PANTHER" id="PTHR12899">
    <property type="entry name" value="39S RIBOSOMAL PROTEIN L18, MITOCHONDRIAL"/>
    <property type="match status" value="1"/>
</dbReference>
<evidence type="ECO:0000313" key="6">
    <source>
        <dbReference type="EMBL" id="KAK6746457.1"/>
    </source>
</evidence>
<dbReference type="InterPro" id="IPR057268">
    <property type="entry name" value="Ribosomal_L18"/>
</dbReference>
<dbReference type="CDD" id="cd00432">
    <property type="entry name" value="Ribosomal_L18_L5e"/>
    <property type="match status" value="1"/>
</dbReference>
<comment type="caution">
    <text evidence="6">The sequence shown here is derived from an EMBL/GenBank/DDBJ whole genome shotgun (WGS) entry which is preliminary data.</text>
</comment>
<name>A0ABR1D852_NECAM</name>
<organism evidence="6 7">
    <name type="scientific">Necator americanus</name>
    <name type="common">Human hookworm</name>
    <dbReference type="NCBI Taxonomy" id="51031"/>
    <lineage>
        <taxon>Eukaryota</taxon>
        <taxon>Metazoa</taxon>
        <taxon>Ecdysozoa</taxon>
        <taxon>Nematoda</taxon>
        <taxon>Chromadorea</taxon>
        <taxon>Rhabditida</taxon>
        <taxon>Rhabditina</taxon>
        <taxon>Rhabditomorpha</taxon>
        <taxon>Strongyloidea</taxon>
        <taxon>Ancylostomatidae</taxon>
        <taxon>Bunostominae</taxon>
        <taxon>Necator</taxon>
    </lineage>
</organism>